<feature type="region of interest" description="Disordered" evidence="1">
    <location>
        <begin position="24"/>
        <end position="95"/>
    </location>
</feature>
<organism evidence="2 3">
    <name type="scientific">Taxus chinensis</name>
    <name type="common">Chinese yew</name>
    <name type="synonym">Taxus wallichiana var. chinensis</name>
    <dbReference type="NCBI Taxonomy" id="29808"/>
    <lineage>
        <taxon>Eukaryota</taxon>
        <taxon>Viridiplantae</taxon>
        <taxon>Streptophyta</taxon>
        <taxon>Embryophyta</taxon>
        <taxon>Tracheophyta</taxon>
        <taxon>Spermatophyta</taxon>
        <taxon>Pinopsida</taxon>
        <taxon>Pinidae</taxon>
        <taxon>Conifers II</taxon>
        <taxon>Cupressales</taxon>
        <taxon>Taxaceae</taxon>
        <taxon>Taxus</taxon>
    </lineage>
</organism>
<evidence type="ECO:0000313" key="3">
    <source>
        <dbReference type="Proteomes" id="UP000824469"/>
    </source>
</evidence>
<sequence>HEELSCSSTSLGCGLGAMEEFDTRNEGNMRRANRRILDNSGRKGEDVSGLISEESVKSDYAISDPPPATKKPSNKPVQYRIFSHAPVASPPLEHI</sequence>
<name>A0AA38FYI3_TAXCH</name>
<reference evidence="2 3" key="1">
    <citation type="journal article" date="2021" name="Nat. Plants">
        <title>The Taxus genome provides insights into paclitaxel biosynthesis.</title>
        <authorList>
            <person name="Xiong X."/>
            <person name="Gou J."/>
            <person name="Liao Q."/>
            <person name="Li Y."/>
            <person name="Zhou Q."/>
            <person name="Bi G."/>
            <person name="Li C."/>
            <person name="Du R."/>
            <person name="Wang X."/>
            <person name="Sun T."/>
            <person name="Guo L."/>
            <person name="Liang H."/>
            <person name="Lu P."/>
            <person name="Wu Y."/>
            <person name="Zhang Z."/>
            <person name="Ro D.K."/>
            <person name="Shang Y."/>
            <person name="Huang S."/>
            <person name="Yan J."/>
        </authorList>
    </citation>
    <scope>NUCLEOTIDE SEQUENCE [LARGE SCALE GENOMIC DNA]</scope>
    <source>
        <strain evidence="2">Ta-2019</strain>
    </source>
</reference>
<comment type="caution">
    <text evidence="2">The sequence shown here is derived from an EMBL/GenBank/DDBJ whole genome shotgun (WGS) entry which is preliminary data.</text>
</comment>
<evidence type="ECO:0000256" key="1">
    <source>
        <dbReference type="SAM" id="MobiDB-lite"/>
    </source>
</evidence>
<evidence type="ECO:0000313" key="2">
    <source>
        <dbReference type="EMBL" id="KAH9312835.1"/>
    </source>
</evidence>
<feature type="compositionally biased region" description="Basic and acidic residues" evidence="1">
    <location>
        <begin position="24"/>
        <end position="46"/>
    </location>
</feature>
<keyword evidence="3" id="KW-1185">Reference proteome</keyword>
<dbReference type="Proteomes" id="UP000824469">
    <property type="component" value="Unassembled WGS sequence"/>
</dbReference>
<accession>A0AA38FYI3</accession>
<proteinExistence type="predicted"/>
<gene>
    <name evidence="2" type="ORF">KI387_027870</name>
</gene>
<dbReference type="AlphaFoldDB" id="A0AA38FYI3"/>
<dbReference type="EMBL" id="JAHRHJ020000006">
    <property type="protein sequence ID" value="KAH9312835.1"/>
    <property type="molecule type" value="Genomic_DNA"/>
</dbReference>
<feature type="non-terminal residue" evidence="2">
    <location>
        <position position="95"/>
    </location>
</feature>
<protein>
    <submittedName>
        <fullName evidence="2">Uncharacterized protein</fullName>
    </submittedName>
</protein>